<dbReference type="GO" id="GO:0003964">
    <property type="term" value="F:RNA-directed DNA polymerase activity"/>
    <property type="evidence" value="ECO:0007669"/>
    <property type="project" value="UniProtKB-EC"/>
</dbReference>
<keyword evidence="5" id="KW-1185">Reference proteome</keyword>
<dbReference type="PROSITE" id="PS50994">
    <property type="entry name" value="INTEGRASE"/>
    <property type="match status" value="1"/>
</dbReference>
<dbReference type="GO" id="GO:0015074">
    <property type="term" value="P:DNA integration"/>
    <property type="evidence" value="ECO:0007669"/>
    <property type="project" value="InterPro"/>
</dbReference>
<dbReference type="Gene3D" id="1.10.340.70">
    <property type="match status" value="1"/>
</dbReference>
<dbReference type="GO" id="GO:0003676">
    <property type="term" value="F:nucleic acid binding"/>
    <property type="evidence" value="ECO:0007669"/>
    <property type="project" value="InterPro"/>
</dbReference>
<dbReference type="InterPro" id="IPR001584">
    <property type="entry name" value="Integrase_cat-core"/>
</dbReference>
<protein>
    <recommendedName>
        <fullName evidence="1">RNA-directed DNA polymerase</fullName>
        <ecNumber evidence="1">2.7.7.49</ecNumber>
    </recommendedName>
</protein>
<dbReference type="FunFam" id="1.10.340.70:FF:000001">
    <property type="entry name" value="Retrovirus-related Pol polyprotein from transposon gypsy-like Protein"/>
    <property type="match status" value="1"/>
</dbReference>
<feature type="region of interest" description="Disordered" evidence="2">
    <location>
        <begin position="144"/>
        <end position="196"/>
    </location>
</feature>
<proteinExistence type="predicted"/>
<evidence type="ECO:0000313" key="4">
    <source>
        <dbReference type="EMBL" id="CAB0041045.1"/>
    </source>
</evidence>
<dbReference type="InterPro" id="IPR012337">
    <property type="entry name" value="RNaseH-like_sf"/>
</dbReference>
<gene>
    <name evidence="4" type="ORF">TBRA_LOCUS12731</name>
</gene>
<evidence type="ECO:0000259" key="3">
    <source>
        <dbReference type="PROSITE" id="PS50994"/>
    </source>
</evidence>
<feature type="compositionally biased region" description="Basic and acidic residues" evidence="2">
    <location>
        <begin position="187"/>
        <end position="196"/>
    </location>
</feature>
<dbReference type="PANTHER" id="PTHR37984">
    <property type="entry name" value="PROTEIN CBG26694"/>
    <property type="match status" value="1"/>
</dbReference>
<dbReference type="EMBL" id="CADCXV010001085">
    <property type="protein sequence ID" value="CAB0041045.1"/>
    <property type="molecule type" value="Genomic_DNA"/>
</dbReference>
<dbReference type="InterPro" id="IPR050951">
    <property type="entry name" value="Retrovirus_Pol_polyprotein"/>
</dbReference>
<dbReference type="InterPro" id="IPR041588">
    <property type="entry name" value="Integrase_H2C2"/>
</dbReference>
<evidence type="ECO:0000313" key="5">
    <source>
        <dbReference type="Proteomes" id="UP000479190"/>
    </source>
</evidence>
<name>A0A6H5IRT0_9HYME</name>
<organism evidence="4 5">
    <name type="scientific">Trichogramma brassicae</name>
    <dbReference type="NCBI Taxonomy" id="86971"/>
    <lineage>
        <taxon>Eukaryota</taxon>
        <taxon>Metazoa</taxon>
        <taxon>Ecdysozoa</taxon>
        <taxon>Arthropoda</taxon>
        <taxon>Hexapoda</taxon>
        <taxon>Insecta</taxon>
        <taxon>Pterygota</taxon>
        <taxon>Neoptera</taxon>
        <taxon>Endopterygota</taxon>
        <taxon>Hymenoptera</taxon>
        <taxon>Apocrita</taxon>
        <taxon>Proctotrupomorpha</taxon>
        <taxon>Chalcidoidea</taxon>
        <taxon>Trichogrammatidae</taxon>
        <taxon>Trichogramma</taxon>
    </lineage>
</organism>
<dbReference type="Pfam" id="PF00665">
    <property type="entry name" value="rve"/>
    <property type="match status" value="1"/>
</dbReference>
<dbReference type="InterPro" id="IPR036397">
    <property type="entry name" value="RNaseH_sf"/>
</dbReference>
<feature type="region of interest" description="Disordered" evidence="2">
    <location>
        <begin position="547"/>
        <end position="567"/>
    </location>
</feature>
<dbReference type="Gene3D" id="3.30.420.10">
    <property type="entry name" value="Ribonuclease H-like superfamily/Ribonuclease H"/>
    <property type="match status" value="1"/>
</dbReference>
<accession>A0A6H5IRT0</accession>
<dbReference type="EC" id="2.7.7.49" evidence="1"/>
<evidence type="ECO:0000256" key="1">
    <source>
        <dbReference type="ARBA" id="ARBA00012493"/>
    </source>
</evidence>
<dbReference type="Pfam" id="PF17921">
    <property type="entry name" value="Integrase_H2C2"/>
    <property type="match status" value="1"/>
</dbReference>
<dbReference type="SUPFAM" id="SSF53098">
    <property type="entry name" value="Ribonuclease H-like"/>
    <property type="match status" value="1"/>
</dbReference>
<dbReference type="OrthoDB" id="8193822at2759"/>
<evidence type="ECO:0000256" key="2">
    <source>
        <dbReference type="SAM" id="MobiDB-lite"/>
    </source>
</evidence>
<dbReference type="Proteomes" id="UP000479190">
    <property type="component" value="Unassembled WGS sequence"/>
</dbReference>
<dbReference type="AlphaFoldDB" id="A0A6H5IRT0"/>
<dbReference type="PANTHER" id="PTHR37984:SF15">
    <property type="entry name" value="INTEGRASE CATALYTIC DOMAIN-CONTAINING PROTEIN"/>
    <property type="match status" value="1"/>
</dbReference>
<reference evidence="4 5" key="1">
    <citation type="submission" date="2020-02" db="EMBL/GenBank/DDBJ databases">
        <authorList>
            <person name="Ferguson B K."/>
        </authorList>
    </citation>
    <scope>NUCLEOTIDE SEQUENCE [LARGE SCALE GENOMIC DNA]</scope>
</reference>
<feature type="region of interest" description="Disordered" evidence="2">
    <location>
        <begin position="20"/>
        <end position="44"/>
    </location>
</feature>
<feature type="compositionally biased region" description="Basic residues" evidence="2">
    <location>
        <begin position="148"/>
        <end position="162"/>
    </location>
</feature>
<sequence length="567" mass="63592">MYYNIPKARQNRVITSLRPQAGKTPGRQISPVQHQVPSGHAGVRPHTYTAARTGEEIATAATTITIGTIIQAIARKMKVTTDEGATTAIESGTSHAIAECREGTRETINPVLRRGQKNRGTGAPTTTTTATTAATMATQTGIKQRANLSHKRQKPFAHHKLKQKDDTEETTAQPPTEAPEIETDTQELERIDDTEETITKPPEEIPERTKKYAIDEHRVDYEKDFERCDNEIVIEKILIECREKLFMRKDNYAFFIGCDGRAADEGASQLLSQNKLKTVKSDPGEVTMIKRRQSVEFAICIKKHNDSTPCIINNIEKGLLALKALIEKLGIYTISIAKSQEISHVPWAHVENMLKTLFVDIEAKIIICKGEIKFVMLQERQQVLRDMHASAIGGHKGISKTMRRMKPIYYWKSMKSDIIKFIQRCDTCQLKKLVRKKVRQPMVISDTPYEAMEKVAIDIVGPLPRTKKGNINILTIQCNLTKFCRAIALQDATAETVADAFLKEFICIFSCPQIILSDQGTNFTSKVFVNLAKAFKIKTVTTTAYRPSSKGSLERSHHSSRSSTLRP</sequence>
<feature type="domain" description="Integrase catalytic" evidence="3">
    <location>
        <begin position="444"/>
        <end position="567"/>
    </location>
</feature>